<gene>
    <name evidence="2" type="primary">LOC109005524</name>
</gene>
<evidence type="ECO:0000313" key="1">
    <source>
        <dbReference type="Proteomes" id="UP000235220"/>
    </source>
</evidence>
<dbReference type="InterPro" id="IPR046848">
    <property type="entry name" value="E_motif"/>
</dbReference>
<dbReference type="Gene3D" id="1.25.40.10">
    <property type="entry name" value="Tetratricopeptide repeat domain"/>
    <property type="match status" value="4"/>
</dbReference>
<sequence length="565" mass="63033">MMKHYNAILPLLDKCKTMTELRQLHGLMITTSVIKYVIPLSRLIDFCANPKAGDLDYAESVFSQIEVPSAYIWNSMIKAYSNSNNPDEAVHMYREMQRRGYSPDHFTFPFVLKACSVVTNPHHGKCIHCRILKTGFELDVYASCGLLNMYVSCADMVAGLKVFDAIPKWNVVAWTSLISGYVNNGWPRKAIEVCKDMEFWGVEPNEITLVNVLVACSHSRDIDSGKWVHSRVCQLGYDPFESDSNFNVILATAIIDMYAKCGSLGYARKLFNKMPKKSLVVWNSMVGAYNQYGRVEEALGLFRDMMIGGFQPDTATFLSGIGVCAHLGALALGQNIHAFVLKTNIVKDIAVGTALLDMYAKVGDARSSHKIFCELQKKDAIAWTSMIIGLAMHGHAEEALGTFKRMQEDPNVIPDEITYIGVLSACSHLGLVEEGQRHFTSMADDYSIEPTVEHYGCMIDLLSRAGCFEKAERLVEKMPTQPNIAIWGALLNGCEIHGNVDLADQLRSRITELEPQGSGVYVLLSNIYARVGKWQEAKLARELMAHRRIAKTRGHSAIELKLLHS</sequence>
<dbReference type="SUPFAM" id="SSF48452">
    <property type="entry name" value="TPR-like"/>
    <property type="match status" value="1"/>
</dbReference>
<dbReference type="KEGG" id="jre:109005524"/>
<dbReference type="PANTHER" id="PTHR24015">
    <property type="entry name" value="OS07G0578800 PROTEIN-RELATED"/>
    <property type="match status" value="1"/>
</dbReference>
<accession>A0A6P9DT55</accession>
<dbReference type="Pfam" id="PF20431">
    <property type="entry name" value="E_motif"/>
    <property type="match status" value="1"/>
</dbReference>
<evidence type="ECO:0000313" key="2">
    <source>
        <dbReference type="RefSeq" id="XP_035538524.1"/>
    </source>
</evidence>
<dbReference type="InterPro" id="IPR011990">
    <property type="entry name" value="TPR-like_helical_dom_sf"/>
</dbReference>
<dbReference type="GO" id="GO:0003723">
    <property type="term" value="F:RNA binding"/>
    <property type="evidence" value="ECO:0007669"/>
    <property type="project" value="InterPro"/>
</dbReference>
<reference evidence="2" key="1">
    <citation type="submission" date="2025-08" db="UniProtKB">
        <authorList>
            <consortium name="RefSeq"/>
        </authorList>
    </citation>
    <scope>IDENTIFICATION</scope>
    <source>
        <tissue evidence="2">Leaves</tissue>
    </source>
</reference>
<protein>
    <submittedName>
        <fullName evidence="2">Pentatricopeptide repeat-containing protein At3g05240 isoform X1</fullName>
    </submittedName>
</protein>
<dbReference type="Gramene" id="Jr11_02330_p1">
    <property type="protein sequence ID" value="cds.Jr11_02330_p1"/>
    <property type="gene ID" value="Jr11_02330"/>
</dbReference>
<dbReference type="GeneID" id="109005524"/>
<dbReference type="FunFam" id="1.25.40.10:FF:000184">
    <property type="entry name" value="Pentatricopeptide repeat-containing protein, chloroplastic"/>
    <property type="match status" value="1"/>
</dbReference>
<dbReference type="Pfam" id="PF13041">
    <property type="entry name" value="PPR_2"/>
    <property type="match status" value="3"/>
</dbReference>
<dbReference type="RefSeq" id="XP_035538524.1">
    <property type="nucleotide sequence ID" value="XM_035682631.1"/>
</dbReference>
<name>A0A6P9DT55_JUGRE</name>
<dbReference type="InterPro" id="IPR002885">
    <property type="entry name" value="PPR_rpt"/>
</dbReference>
<keyword evidence="1" id="KW-1185">Reference proteome</keyword>
<dbReference type="InterPro" id="IPR046960">
    <property type="entry name" value="PPR_At4g14850-like_plant"/>
</dbReference>
<dbReference type="PANTHER" id="PTHR24015:SF2016">
    <property type="entry name" value="PENTATRICOPEPTIDE REPEAT-CONTAINING PROTEIN"/>
    <property type="match status" value="1"/>
</dbReference>
<dbReference type="Pfam" id="PF01535">
    <property type="entry name" value="PPR"/>
    <property type="match status" value="4"/>
</dbReference>
<dbReference type="AlphaFoldDB" id="A0A6P9DT55"/>
<dbReference type="Proteomes" id="UP000235220">
    <property type="component" value="Chromosome 11"/>
</dbReference>
<dbReference type="FunFam" id="1.25.40.10:FF:000470">
    <property type="entry name" value="Pentatricopeptide repeat-containing protein At5g66520"/>
    <property type="match status" value="1"/>
</dbReference>
<dbReference type="PROSITE" id="PS51375">
    <property type="entry name" value="PPR"/>
    <property type="match status" value="4"/>
</dbReference>
<proteinExistence type="predicted"/>
<dbReference type="GO" id="GO:0009451">
    <property type="term" value="P:RNA modification"/>
    <property type="evidence" value="ECO:0007669"/>
    <property type="project" value="InterPro"/>
</dbReference>
<dbReference type="NCBIfam" id="TIGR00756">
    <property type="entry name" value="PPR"/>
    <property type="match status" value="5"/>
</dbReference>
<dbReference type="OrthoDB" id="185373at2759"/>
<organism evidence="1 2">
    <name type="scientific">Juglans regia</name>
    <name type="common">English walnut</name>
    <dbReference type="NCBI Taxonomy" id="51240"/>
    <lineage>
        <taxon>Eukaryota</taxon>
        <taxon>Viridiplantae</taxon>
        <taxon>Streptophyta</taxon>
        <taxon>Embryophyta</taxon>
        <taxon>Tracheophyta</taxon>
        <taxon>Spermatophyta</taxon>
        <taxon>Magnoliopsida</taxon>
        <taxon>eudicotyledons</taxon>
        <taxon>Gunneridae</taxon>
        <taxon>Pentapetalae</taxon>
        <taxon>rosids</taxon>
        <taxon>fabids</taxon>
        <taxon>Fagales</taxon>
        <taxon>Juglandaceae</taxon>
        <taxon>Juglans</taxon>
    </lineage>
</organism>